<dbReference type="EMBL" id="CP000827">
    <property type="protein sequence ID" value="ABV44014.1"/>
    <property type="molecule type" value="Genomic_DNA"/>
</dbReference>
<feature type="domain" description="Phage terminase large subunit GpA ATPase" evidence="1">
    <location>
        <begin position="37"/>
        <end position="291"/>
    </location>
</feature>
<dbReference type="KEGG" id="spe:Spro_4922"/>
<evidence type="ECO:0000259" key="2">
    <source>
        <dbReference type="Pfam" id="PF20454"/>
    </source>
</evidence>
<dbReference type="Pfam" id="PF05876">
    <property type="entry name" value="GpA_ATPase"/>
    <property type="match status" value="1"/>
</dbReference>
<dbReference type="GO" id="GO:0004519">
    <property type="term" value="F:endonuclease activity"/>
    <property type="evidence" value="ECO:0007669"/>
    <property type="project" value="InterPro"/>
</dbReference>
<geneLocation type="plasmid" evidence="3">
    <name>pSPRO01</name>
</geneLocation>
<dbReference type="GO" id="GO:0016887">
    <property type="term" value="F:ATP hydrolysis activity"/>
    <property type="evidence" value="ECO:0007669"/>
    <property type="project" value="InterPro"/>
</dbReference>
<dbReference type="GO" id="GO:0005524">
    <property type="term" value="F:ATP binding"/>
    <property type="evidence" value="ECO:0007669"/>
    <property type="project" value="InterPro"/>
</dbReference>
<dbReference type="PANTHER" id="PTHR34413:SF2">
    <property type="entry name" value="PROPHAGE TAIL FIBER ASSEMBLY PROTEIN HOMOLOG TFAE-RELATED"/>
    <property type="match status" value="1"/>
</dbReference>
<keyword evidence="3" id="KW-0614">Plasmid</keyword>
<sequence>MGTTVWSESFFRSLRPRSRLTVSAWADKYREVAPGTSPEPGKWRTSRVPYLREPMDIIGDAETETVVLMFSSQVAKSELQLNVMGYFTDQEPSPQLMVYPTIDAAEAFSKERIDPTFKYSPGLKNKLSEGREGRGIAKKTSTTIRMKHYAGGYIALVGANAPAGLASRPIRVLLADEIDRYTATVEGDPLKLAIQRTTNFHNRKIVLASTPVKKETSKIFEWFKKSDQRRYYIPCPHCGCLQVLRWSQVKWEKNDLGEALPETARYECKECAGHILGSGKPDPELIAKGVWKADKPHVKKIVGFHINSLYSPWVALSSLVEEFAAATKNRDKTGLMEFINLKLGEPWEEDKKGDIDHDYLLRRRERYAADLPIGVLVLTAGVDTQDKYLVVEVTGWGKGKESWGIEYKIFMGDTKQPQVWKELDEYLQRSWSFEDGRRLSIAATCVDSGGHATTEVYQFTKPRESRRIFSIRGRGGVGIPFIGKPNNNNRVGAMLFNLGVDDGKGTIMSRIKLHDEGPGYMHYPLGDKGFDTEYFKGLLSERKIYKYAKGKTQEVWEKVYERNEPLDCRNYSTAALEILNPNFEWLEQQVQLGNVYIQHPQAQRPKGRRVMSKGVG</sequence>
<dbReference type="Pfam" id="PF20454">
    <property type="entry name" value="GpA_nuclease"/>
    <property type="match status" value="1"/>
</dbReference>
<dbReference type="PANTHER" id="PTHR34413">
    <property type="entry name" value="PROPHAGE TAIL FIBER ASSEMBLY PROTEIN HOMOLOG TFAE-RELATED-RELATED"/>
    <property type="match status" value="1"/>
</dbReference>
<gene>
    <name evidence="3" type="ordered locus">Spro_4922</name>
</gene>
<dbReference type="HOGENOM" id="CLU_023850_4_1_6"/>
<name>A8GLM4_SERP5</name>
<proteinExistence type="inferred from homology"/>
<dbReference type="HAMAP" id="MF_04144">
    <property type="entry name" value="TERL_LAMBDA"/>
    <property type="match status" value="1"/>
</dbReference>
<dbReference type="InterPro" id="IPR051220">
    <property type="entry name" value="TFA_Chaperone"/>
</dbReference>
<dbReference type="AlphaFoldDB" id="A8GLM4"/>
<reference evidence="3" key="1">
    <citation type="submission" date="2007-09" db="EMBL/GenBank/DDBJ databases">
        <title>Complete sequence of plasmid of Serratia proteamaculans 568.</title>
        <authorList>
            <consortium name="US DOE Joint Genome Institute"/>
            <person name="Copeland A."/>
            <person name="Lucas S."/>
            <person name="Lapidus A."/>
            <person name="Barry K."/>
            <person name="Glavina del Rio T."/>
            <person name="Dalin E."/>
            <person name="Tice H."/>
            <person name="Pitluck S."/>
            <person name="Chain P."/>
            <person name="Malfatti S."/>
            <person name="Shin M."/>
            <person name="Vergez L."/>
            <person name="Schmutz J."/>
            <person name="Larimer F."/>
            <person name="Land M."/>
            <person name="Hauser L."/>
            <person name="Kyrpides N."/>
            <person name="Kim E."/>
            <person name="Taghavi S."/>
            <person name="Newman L."/>
            <person name="Vangronsveld J."/>
            <person name="van der Lelie D."/>
            <person name="Richardson P."/>
        </authorList>
    </citation>
    <scope>NUCLEOTIDE SEQUENCE [LARGE SCALE GENOMIC DNA]</scope>
    <source>
        <strain evidence="3">568</strain>
        <plasmid evidence="3">pSPRO01</plasmid>
    </source>
</reference>
<protein>
    <submittedName>
        <fullName evidence="3">Terminase GpA</fullName>
    </submittedName>
</protein>
<feature type="domain" description="Terminase large subunit GpA endonuclease" evidence="2">
    <location>
        <begin position="301"/>
        <end position="582"/>
    </location>
</feature>
<evidence type="ECO:0000313" key="3">
    <source>
        <dbReference type="EMBL" id="ABV44014.1"/>
    </source>
</evidence>
<dbReference type="eggNOG" id="COG5525">
    <property type="taxonomic scope" value="Bacteria"/>
</dbReference>
<dbReference type="InterPro" id="IPR046453">
    <property type="entry name" value="GpA_ATPase"/>
</dbReference>
<dbReference type="InterPro" id="IPR046454">
    <property type="entry name" value="GpA_endonuclease"/>
</dbReference>
<evidence type="ECO:0000259" key="1">
    <source>
        <dbReference type="Pfam" id="PF05876"/>
    </source>
</evidence>
<dbReference type="InterPro" id="IPR008866">
    <property type="entry name" value="Phage_lambda_GpA-like"/>
</dbReference>
<dbReference type="OrthoDB" id="5181253at2"/>
<accession>A8GLM4</accession>
<organism evidence="3">
    <name type="scientific">Serratia proteamaculans (strain 568)</name>
    <dbReference type="NCBI Taxonomy" id="399741"/>
    <lineage>
        <taxon>Bacteria</taxon>
        <taxon>Pseudomonadati</taxon>
        <taxon>Pseudomonadota</taxon>
        <taxon>Gammaproteobacteria</taxon>
        <taxon>Enterobacterales</taxon>
        <taxon>Yersiniaceae</taxon>
        <taxon>Serratia</taxon>
    </lineage>
</organism>